<dbReference type="Pfam" id="PF08279">
    <property type="entry name" value="HTH_11"/>
    <property type="match status" value="1"/>
</dbReference>
<evidence type="ECO:0000256" key="2">
    <source>
        <dbReference type="ARBA" id="ARBA00023163"/>
    </source>
</evidence>
<dbReference type="InterPro" id="IPR013196">
    <property type="entry name" value="HTH_11"/>
</dbReference>
<dbReference type="Gene3D" id="1.10.10.10">
    <property type="entry name" value="Winged helix-like DNA-binding domain superfamily/Winged helix DNA-binding domain"/>
    <property type="match status" value="1"/>
</dbReference>
<dbReference type="Pfam" id="PF13280">
    <property type="entry name" value="WYL"/>
    <property type="match status" value="1"/>
</dbReference>
<proteinExistence type="predicted"/>
<dbReference type="PANTHER" id="PTHR34580">
    <property type="match status" value="1"/>
</dbReference>
<dbReference type="InterPro" id="IPR057727">
    <property type="entry name" value="WCX_dom"/>
</dbReference>
<keyword evidence="2" id="KW-0804">Transcription</keyword>
<dbReference type="InterPro" id="IPR036390">
    <property type="entry name" value="WH_DNA-bd_sf"/>
</dbReference>
<keyword evidence="1" id="KW-0805">Transcription regulation</keyword>
<evidence type="ECO:0000313" key="4">
    <source>
        <dbReference type="EMBL" id="QRG70746.1"/>
    </source>
</evidence>
<dbReference type="SUPFAM" id="SSF46785">
    <property type="entry name" value="Winged helix' DNA-binding domain"/>
    <property type="match status" value="1"/>
</dbReference>
<feature type="domain" description="HTH deoR-type" evidence="3">
    <location>
        <begin position="2"/>
        <end position="57"/>
    </location>
</feature>
<dbReference type="PANTHER" id="PTHR34580:SF1">
    <property type="entry name" value="PROTEIN PAFC"/>
    <property type="match status" value="1"/>
</dbReference>
<dbReference type="Pfam" id="PF25583">
    <property type="entry name" value="WCX"/>
    <property type="match status" value="1"/>
</dbReference>
<reference evidence="4 5" key="1">
    <citation type="submission" date="2021-01" db="EMBL/GenBank/DDBJ databases">
        <title>Identification of strong promoters based on the transcriptome of Brevibacillus choshinensis.</title>
        <authorList>
            <person name="Yao D."/>
            <person name="Zhang K."/>
            <person name="Wu J."/>
        </authorList>
    </citation>
    <scope>NUCLEOTIDE SEQUENCE [LARGE SCALE GENOMIC DNA]</scope>
    <source>
        <strain evidence="4 5">HPD31-SP3</strain>
    </source>
</reference>
<dbReference type="PROSITE" id="PS51000">
    <property type="entry name" value="HTH_DEOR_2"/>
    <property type="match status" value="1"/>
</dbReference>
<dbReference type="PIRSF" id="PIRSF016838">
    <property type="entry name" value="PafC"/>
    <property type="match status" value="1"/>
</dbReference>
<dbReference type="InterPro" id="IPR036388">
    <property type="entry name" value="WH-like_DNA-bd_sf"/>
</dbReference>
<dbReference type="SMART" id="SM00420">
    <property type="entry name" value="HTH_DEOR"/>
    <property type="match status" value="1"/>
</dbReference>
<dbReference type="PROSITE" id="PS52050">
    <property type="entry name" value="WYL"/>
    <property type="match status" value="1"/>
</dbReference>
<evidence type="ECO:0000256" key="1">
    <source>
        <dbReference type="ARBA" id="ARBA00023015"/>
    </source>
</evidence>
<dbReference type="InterPro" id="IPR028349">
    <property type="entry name" value="PafC-like"/>
</dbReference>
<dbReference type="InterPro" id="IPR026881">
    <property type="entry name" value="WYL_dom"/>
</dbReference>
<organism evidence="4 5">
    <name type="scientific">Brevibacillus choshinensis</name>
    <dbReference type="NCBI Taxonomy" id="54911"/>
    <lineage>
        <taxon>Bacteria</taxon>
        <taxon>Bacillati</taxon>
        <taxon>Bacillota</taxon>
        <taxon>Bacilli</taxon>
        <taxon>Bacillales</taxon>
        <taxon>Paenibacillaceae</taxon>
        <taxon>Brevibacillus</taxon>
    </lineage>
</organism>
<sequence>MRVDRLLAMLLMISKKGMVTGKELAEHFEVSLRTIYRDIEKISEAGIPVASVGGRGGGYSIMENYTVDNLFLNKEEAHTFMAVMDQLNFEFGKSEKFHAMSLKIENTFKQERSHPDKWSIAMSPFSMKHEWKEHVSLLSKAIEEDKLVVFDYINRNLEYFQRTVEPLQIAYSQGQWYLFAFCRERNDYRRFKLVRIKNLKLGSPFVKKEISKEQIQKIIQDSYQRHSITVTLQFTRRMGEQLSEYFSKDCIHQTENGQFVVVDQFPYEEGLLKFILGFGKECQVVEPDYLRKELKEYVKEMLLPYND</sequence>
<keyword evidence="5" id="KW-1185">Reference proteome</keyword>
<evidence type="ECO:0000259" key="3">
    <source>
        <dbReference type="PROSITE" id="PS51000"/>
    </source>
</evidence>
<gene>
    <name evidence="4" type="ORF">JNE38_23450</name>
</gene>
<name>A0ABX7FY61_BRECH</name>
<dbReference type="InterPro" id="IPR051534">
    <property type="entry name" value="CBASS_pafABC_assoc_protein"/>
</dbReference>
<dbReference type="EMBL" id="CP069127">
    <property type="protein sequence ID" value="QRG70746.1"/>
    <property type="molecule type" value="Genomic_DNA"/>
</dbReference>
<evidence type="ECO:0000313" key="5">
    <source>
        <dbReference type="Proteomes" id="UP000596248"/>
    </source>
</evidence>
<accession>A0ABX7FY61</accession>
<dbReference type="Proteomes" id="UP000596248">
    <property type="component" value="Chromosome"/>
</dbReference>
<dbReference type="InterPro" id="IPR001034">
    <property type="entry name" value="DeoR_HTH"/>
</dbReference>
<protein>
    <submittedName>
        <fullName evidence="4">YafY family transcriptional regulator</fullName>
    </submittedName>
</protein>